<protein>
    <submittedName>
        <fullName evidence="1">Hypothetical conserved protein</fullName>
    </submittedName>
</protein>
<dbReference type="EMBL" id="AP011803">
    <property type="protein sequence ID" value="BAL59957.1"/>
    <property type="molecule type" value="Genomic_DNA"/>
</dbReference>
<sequence>MTAQETVVAACVCGSTRPPERYLDPESEESFATKQRRRRSKAELAKLKASLYSILQAQNPATVRQVFYQAVARGMIEKTEAEYKTVVRLLAQMRLAGELPFEWIVDFTRWMRKPSTYESVADALDSLAEAYRRDLWSEQPVHVEIWLEKDALAGVVYEETSVYDVPLMVQRGFSSLTFLHSTAEDIRELGKPVYIYLLGDYDPSGIAATQNVEKRLREFAPDAELNFERLAVTREQIRLWNLPTRPTKKTDSRAKNFDSESVELDAIPPERLRALVREAIERHIDNAALEKARAVESSERKMLEALASEYYGA</sequence>
<accession>H5STV7</accession>
<organism evidence="1">
    <name type="scientific">Acetithermum autotrophicum</name>
    <dbReference type="NCBI Taxonomy" id="1446466"/>
    <lineage>
        <taxon>Bacteria</taxon>
        <taxon>Candidatus Bipolaricaulota</taxon>
        <taxon>Candidatus Acetithermum</taxon>
    </lineage>
</organism>
<dbReference type="AlphaFoldDB" id="H5STV7"/>
<evidence type="ECO:0000313" key="1">
    <source>
        <dbReference type="EMBL" id="BAL59957.1"/>
    </source>
</evidence>
<proteinExistence type="predicted"/>
<name>H5STV7_ACEAU</name>
<reference evidence="1" key="1">
    <citation type="journal article" date="2005" name="Environ. Microbiol.">
        <title>Genetic and functional properties of uncultivated thermophilic crenarchaeotes from a subsurface gold mine as revealed by analysis of genome fragments.</title>
        <authorList>
            <person name="Nunoura T."/>
            <person name="Hirayama H."/>
            <person name="Takami H."/>
            <person name="Oida H."/>
            <person name="Nishi S."/>
            <person name="Shimamura S."/>
            <person name="Suzuki Y."/>
            <person name="Inagaki F."/>
            <person name="Takai K."/>
            <person name="Nealson K.H."/>
            <person name="Horikoshi K."/>
        </authorList>
    </citation>
    <scope>NUCLEOTIDE SEQUENCE</scope>
</reference>
<gene>
    <name evidence="1" type="ORF">HGMM_OP4C593</name>
</gene>
<reference evidence="1" key="2">
    <citation type="journal article" date="2012" name="PLoS ONE">
        <title>A Deeply Branching Thermophilic Bacterium with an Ancient Acetyl-CoA Pathway Dominates a Subsurface Ecosystem.</title>
        <authorList>
            <person name="Takami H."/>
            <person name="Noguchi H."/>
            <person name="Takaki Y."/>
            <person name="Uchiyama I."/>
            <person name="Toyoda A."/>
            <person name="Nishi S."/>
            <person name="Chee G.-J."/>
            <person name="Arai W."/>
            <person name="Nunoura T."/>
            <person name="Itoh T."/>
            <person name="Hattori M."/>
            <person name="Takai K."/>
        </authorList>
    </citation>
    <scope>NUCLEOTIDE SEQUENCE</scope>
</reference>